<dbReference type="EMBL" id="AP022565">
    <property type="protein sequence ID" value="BBX25016.1"/>
    <property type="molecule type" value="Genomic_DNA"/>
</dbReference>
<protein>
    <submittedName>
        <fullName evidence="1">Uncharacterized protein</fullName>
    </submittedName>
</protein>
<gene>
    <name evidence="1" type="ORF">MALV_01410</name>
</gene>
<keyword evidence="2" id="KW-1185">Reference proteome</keyword>
<evidence type="ECO:0000313" key="1">
    <source>
        <dbReference type="EMBL" id="BBX25016.1"/>
    </source>
</evidence>
<evidence type="ECO:0000313" key="2">
    <source>
        <dbReference type="Proteomes" id="UP000466906"/>
    </source>
</evidence>
<dbReference type="RefSeq" id="WP_163660252.1">
    <property type="nucleotide sequence ID" value="NZ_AP022565.1"/>
</dbReference>
<organism evidence="1 2">
    <name type="scientific">Mycolicibacterium alvei</name>
    <dbReference type="NCBI Taxonomy" id="67081"/>
    <lineage>
        <taxon>Bacteria</taxon>
        <taxon>Bacillati</taxon>
        <taxon>Actinomycetota</taxon>
        <taxon>Actinomycetes</taxon>
        <taxon>Mycobacteriales</taxon>
        <taxon>Mycobacteriaceae</taxon>
        <taxon>Mycolicibacterium</taxon>
    </lineage>
</organism>
<dbReference type="Proteomes" id="UP000466906">
    <property type="component" value="Chromosome"/>
</dbReference>
<reference evidence="1 2" key="1">
    <citation type="journal article" date="2019" name="Emerg. Microbes Infect.">
        <title>Comprehensive subspecies identification of 175 nontuberculous mycobacteria species based on 7547 genomic profiles.</title>
        <authorList>
            <person name="Matsumoto Y."/>
            <person name="Kinjo T."/>
            <person name="Motooka D."/>
            <person name="Nabeya D."/>
            <person name="Jung N."/>
            <person name="Uechi K."/>
            <person name="Horii T."/>
            <person name="Iida T."/>
            <person name="Fujita J."/>
            <person name="Nakamura S."/>
        </authorList>
    </citation>
    <scope>NUCLEOTIDE SEQUENCE [LARGE SCALE GENOMIC DNA]</scope>
    <source>
        <strain evidence="1 2">JCM 12272</strain>
    </source>
</reference>
<dbReference type="KEGG" id="malv:MALV_01410"/>
<dbReference type="AlphaFoldDB" id="A0A6N4UIN2"/>
<accession>A0A6N4UIN2</accession>
<sequence length="147" mass="16466">MSKRTPHVFSFESPYELADTVDTFRDVLCDVYAGYAGRDVVLALQPDQAPPLTSELYVRAPAAPHSPGHDLIDFVVGNRAQTYWAATITFVQHGSMTLGEVNLDRPKIDLRRTAAGFKLDEYLVLRDRLPGALRNRLGFIITRLDFS</sequence>
<proteinExistence type="predicted"/>
<name>A0A6N4UIN2_9MYCO</name>